<name>A0A6P0ULF9_9FLAO</name>
<evidence type="ECO:0000313" key="5">
    <source>
        <dbReference type="Proteomes" id="UP000468581"/>
    </source>
</evidence>
<dbReference type="Proteomes" id="UP000468581">
    <property type="component" value="Unassembled WGS sequence"/>
</dbReference>
<dbReference type="Pfam" id="PF10988">
    <property type="entry name" value="DUF2807"/>
    <property type="match status" value="1"/>
</dbReference>
<evidence type="ECO:0000256" key="1">
    <source>
        <dbReference type="SAM" id="MobiDB-lite"/>
    </source>
</evidence>
<evidence type="ECO:0000259" key="3">
    <source>
        <dbReference type="Pfam" id="PF10988"/>
    </source>
</evidence>
<gene>
    <name evidence="4" type="ORF">GWK08_11480</name>
</gene>
<evidence type="ECO:0000313" key="4">
    <source>
        <dbReference type="EMBL" id="NER14064.1"/>
    </source>
</evidence>
<sequence length="249" mass="26100">MKKLITLGLGLLFATTVNAQWWGSKKVKGDGNIVTKERSLGDYESVGVAGNLDVELVSGSEGKLTLVMDENLLEYVETEIKNDHLKIYVKKGYSLQPSRKSGSKNGNKILIIVPVEDISSVSLAGSGDVNTKDMVIKASGFKASVAGSGDMNLDVEADELSGSVAGSGDLRLRGKTSFFKGKVAGSGDIHGYELTSGDVEVSVAGSGDIKIHCNGNLKARVTGSGDIRYKGNPTKEDTKVVGSGDVSRG</sequence>
<keyword evidence="5" id="KW-1185">Reference proteome</keyword>
<keyword evidence="2" id="KW-0732">Signal</keyword>
<dbReference type="RefSeq" id="WP_163607329.1">
    <property type="nucleotide sequence ID" value="NZ_JAABOO010000002.1"/>
</dbReference>
<dbReference type="EMBL" id="JAABOO010000002">
    <property type="protein sequence ID" value="NER14064.1"/>
    <property type="molecule type" value="Genomic_DNA"/>
</dbReference>
<feature type="domain" description="Putative auto-transporter adhesin head GIN" evidence="3">
    <location>
        <begin position="42"/>
        <end position="233"/>
    </location>
</feature>
<comment type="caution">
    <text evidence="4">The sequence shown here is derived from an EMBL/GenBank/DDBJ whole genome shotgun (WGS) entry which is preliminary data.</text>
</comment>
<evidence type="ECO:0000256" key="2">
    <source>
        <dbReference type="SAM" id="SignalP"/>
    </source>
</evidence>
<feature type="compositionally biased region" description="Basic and acidic residues" evidence="1">
    <location>
        <begin position="229"/>
        <end position="239"/>
    </location>
</feature>
<dbReference type="PANTHER" id="PTHR39200">
    <property type="entry name" value="HYPOTHETICAL EXPORTED PROTEIN"/>
    <property type="match status" value="1"/>
</dbReference>
<accession>A0A6P0ULF9</accession>
<proteinExistence type="predicted"/>
<dbReference type="InterPro" id="IPR021255">
    <property type="entry name" value="DUF2807"/>
</dbReference>
<feature type="signal peptide" evidence="2">
    <location>
        <begin position="1"/>
        <end position="19"/>
    </location>
</feature>
<reference evidence="4 5" key="1">
    <citation type="submission" date="2020-01" db="EMBL/GenBank/DDBJ databases">
        <title>Leptobacterium flavescens.</title>
        <authorList>
            <person name="Wang G."/>
        </authorList>
    </citation>
    <scope>NUCLEOTIDE SEQUENCE [LARGE SCALE GENOMIC DNA]</scope>
    <source>
        <strain evidence="4 5">KCTC 22160</strain>
    </source>
</reference>
<feature type="region of interest" description="Disordered" evidence="1">
    <location>
        <begin position="229"/>
        <end position="249"/>
    </location>
</feature>
<dbReference type="AlphaFoldDB" id="A0A6P0ULF9"/>
<protein>
    <submittedName>
        <fullName evidence="4">DUF2807 domain-containing protein</fullName>
    </submittedName>
</protein>
<dbReference type="PANTHER" id="PTHR39200:SF1">
    <property type="entry name" value="AUTO-TRANSPORTER ADHESIN HEAD GIN DOMAIN-CONTAINING PROTEIN-RELATED"/>
    <property type="match status" value="1"/>
</dbReference>
<dbReference type="Gene3D" id="2.160.20.120">
    <property type="match status" value="1"/>
</dbReference>
<feature type="chain" id="PRO_5026978743" evidence="2">
    <location>
        <begin position="20"/>
        <end position="249"/>
    </location>
</feature>
<organism evidence="4 5">
    <name type="scientific">Leptobacterium flavescens</name>
    <dbReference type="NCBI Taxonomy" id="472055"/>
    <lineage>
        <taxon>Bacteria</taxon>
        <taxon>Pseudomonadati</taxon>
        <taxon>Bacteroidota</taxon>
        <taxon>Flavobacteriia</taxon>
        <taxon>Flavobacteriales</taxon>
        <taxon>Flavobacteriaceae</taxon>
        <taxon>Leptobacterium</taxon>
    </lineage>
</organism>